<reference evidence="2" key="1">
    <citation type="submission" date="2020-07" db="EMBL/GenBank/DDBJ databases">
        <authorList>
            <person name="Nieuwenhuis M."/>
            <person name="Van De Peppel L.J.J."/>
        </authorList>
    </citation>
    <scope>NUCLEOTIDE SEQUENCE</scope>
    <source>
        <strain evidence="2">AP01</strain>
        <tissue evidence="2">Mycelium</tissue>
    </source>
</reference>
<dbReference type="OrthoDB" id="271448at2759"/>
<sequence>MRFAALFAAASLAISGVAGTPFTARDASTSDSDSTVSVNVNAVLGSDLSAANFYGAPYPPWHPRGNPGWYFGDHGYLYPHLPCLEGLLCAILRLLPLNFLHCPVKPPPKPPVNDGFTPTFRNLTGATQAGDYLTFGLVDTVAQCKAMCKEVQNCKFVNTYHDVNGKGGSTQLTCSLFSSCHDASDAINKGGQSQPDGSINYIRDSDGYCRK</sequence>
<evidence type="ECO:0000313" key="3">
    <source>
        <dbReference type="Proteomes" id="UP000775547"/>
    </source>
</evidence>
<evidence type="ECO:0000313" key="2">
    <source>
        <dbReference type="EMBL" id="KAG5641667.1"/>
    </source>
</evidence>
<organism evidence="2 3">
    <name type="scientific">Asterophora parasitica</name>
    <dbReference type="NCBI Taxonomy" id="117018"/>
    <lineage>
        <taxon>Eukaryota</taxon>
        <taxon>Fungi</taxon>
        <taxon>Dikarya</taxon>
        <taxon>Basidiomycota</taxon>
        <taxon>Agaricomycotina</taxon>
        <taxon>Agaricomycetes</taxon>
        <taxon>Agaricomycetidae</taxon>
        <taxon>Agaricales</taxon>
        <taxon>Tricholomatineae</taxon>
        <taxon>Lyophyllaceae</taxon>
        <taxon>Asterophora</taxon>
    </lineage>
</organism>
<protein>
    <recommendedName>
        <fullName evidence="4">Apple domain-containing protein</fullName>
    </recommendedName>
</protein>
<accession>A0A9P7G715</accession>
<dbReference type="AlphaFoldDB" id="A0A9P7G715"/>
<comment type="caution">
    <text evidence="2">The sequence shown here is derived from an EMBL/GenBank/DDBJ whole genome shotgun (WGS) entry which is preliminary data.</text>
</comment>
<dbReference type="EMBL" id="JABCKV010000269">
    <property type="protein sequence ID" value="KAG5641667.1"/>
    <property type="molecule type" value="Genomic_DNA"/>
</dbReference>
<gene>
    <name evidence="2" type="ORF">DXG03_004516</name>
</gene>
<feature type="signal peptide" evidence="1">
    <location>
        <begin position="1"/>
        <end position="19"/>
    </location>
</feature>
<proteinExistence type="predicted"/>
<evidence type="ECO:0000256" key="1">
    <source>
        <dbReference type="SAM" id="SignalP"/>
    </source>
</evidence>
<evidence type="ECO:0008006" key="4">
    <source>
        <dbReference type="Google" id="ProtNLM"/>
    </source>
</evidence>
<feature type="chain" id="PRO_5040350937" description="Apple domain-containing protein" evidence="1">
    <location>
        <begin position="20"/>
        <end position="211"/>
    </location>
</feature>
<dbReference type="Proteomes" id="UP000775547">
    <property type="component" value="Unassembled WGS sequence"/>
</dbReference>
<name>A0A9P7G715_9AGAR</name>
<keyword evidence="1" id="KW-0732">Signal</keyword>
<keyword evidence="3" id="KW-1185">Reference proteome</keyword>
<reference evidence="2" key="2">
    <citation type="submission" date="2021-10" db="EMBL/GenBank/DDBJ databases">
        <title>Phylogenomics reveals ancestral predisposition of the termite-cultivated fungus Termitomyces towards a domesticated lifestyle.</title>
        <authorList>
            <person name="Auxier B."/>
            <person name="Grum-Grzhimaylo A."/>
            <person name="Cardenas M.E."/>
            <person name="Lodge J.D."/>
            <person name="Laessoe T."/>
            <person name="Pedersen O."/>
            <person name="Smith M.E."/>
            <person name="Kuyper T.W."/>
            <person name="Franco-Molano E.A."/>
            <person name="Baroni T.J."/>
            <person name="Aanen D.K."/>
        </authorList>
    </citation>
    <scope>NUCLEOTIDE SEQUENCE</scope>
    <source>
        <strain evidence="2">AP01</strain>
        <tissue evidence="2">Mycelium</tissue>
    </source>
</reference>